<dbReference type="Proteomes" id="UP000032430">
    <property type="component" value="Chromosome I"/>
</dbReference>
<proteinExistence type="predicted"/>
<keyword evidence="2" id="KW-1185">Reference proteome</keyword>
<dbReference type="AlphaFoldDB" id="A0A098G4G4"/>
<dbReference type="HOGENOM" id="CLU_2617656_0_0_6"/>
<accession>A0A098G4G4</accession>
<reference evidence="2" key="1">
    <citation type="submission" date="2014-09" db="EMBL/GenBank/DDBJ databases">
        <authorList>
            <person name="Gomez-Valero L."/>
        </authorList>
    </citation>
    <scope>NUCLEOTIDE SEQUENCE [LARGE SCALE GENOMIC DNA]</scope>
    <source>
        <strain evidence="2">ATCC700992</strain>
    </source>
</reference>
<evidence type="ECO:0000313" key="1">
    <source>
        <dbReference type="EMBL" id="CEG56861.1"/>
    </source>
</evidence>
<name>A0A098G4G4_9GAMM</name>
<organism evidence="1 2">
    <name type="scientific">Legionella fallonii LLAP-10</name>
    <dbReference type="NCBI Taxonomy" id="1212491"/>
    <lineage>
        <taxon>Bacteria</taxon>
        <taxon>Pseudomonadati</taxon>
        <taxon>Pseudomonadota</taxon>
        <taxon>Gammaproteobacteria</taxon>
        <taxon>Legionellales</taxon>
        <taxon>Legionellaceae</taxon>
        <taxon>Legionella</taxon>
    </lineage>
</organism>
<dbReference type="EMBL" id="LN614827">
    <property type="protein sequence ID" value="CEG56861.1"/>
    <property type="molecule type" value="Genomic_DNA"/>
</dbReference>
<protein>
    <submittedName>
        <fullName evidence="1">Uncharacterized protein</fullName>
    </submittedName>
</protein>
<dbReference type="KEGG" id="lfa:LFA_1442"/>
<evidence type="ECO:0000313" key="2">
    <source>
        <dbReference type="Proteomes" id="UP000032430"/>
    </source>
</evidence>
<sequence>MVQESDLISDEELQQASITMQLQINMLCIFEAITITMANGENFAQDVYEHLSQRSGTPYPGNPIADFFFGVPFNASLF</sequence>
<gene>
    <name evidence="1" type="ORF">LFA_1442</name>
</gene>